<dbReference type="SUPFAM" id="SSF50729">
    <property type="entry name" value="PH domain-like"/>
    <property type="match status" value="1"/>
</dbReference>
<evidence type="ECO:0000313" key="3">
    <source>
        <dbReference type="Proteomes" id="UP001497623"/>
    </source>
</evidence>
<feature type="region of interest" description="Disordered" evidence="1">
    <location>
        <begin position="199"/>
        <end position="259"/>
    </location>
</feature>
<sequence length="259" mass="28961">MNTIKIHSSFNGNSPNPRYYYAQDAKLLYSWLNNEDNLISNFFKNTKILCLSHAVHPNDTTRLDIVIPYEQHFYLKAPSPHERHAWLVALGNAKAGIPPAIPKTKVEKEPKNDGIKQKKSELRLTCDLLMKQVYNVKVAANNPDGPEIEKLDESTNLLSATCDRFIHTLEECLALANTEKTPQLSGDLPIPLINVLKDRKSSTSNSTPSVTRQNSEERKKKRTVSVTGQIAAMPKDSSINITQSTYVNNADGESSNDSR</sequence>
<comment type="caution">
    <text evidence="2">The sequence shown here is derived from an EMBL/GenBank/DDBJ whole genome shotgun (WGS) entry which is preliminary data.</text>
</comment>
<feature type="non-terminal residue" evidence="2">
    <location>
        <position position="259"/>
    </location>
</feature>
<gene>
    <name evidence="2" type="ORF">MNOR_LOCUS34150</name>
</gene>
<dbReference type="EMBL" id="CAXKWB010051586">
    <property type="protein sequence ID" value="CAL4171544.1"/>
    <property type="molecule type" value="Genomic_DNA"/>
</dbReference>
<dbReference type="InterPro" id="IPR011993">
    <property type="entry name" value="PH-like_dom_sf"/>
</dbReference>
<accession>A0AAV2SD30</accession>
<evidence type="ECO:0000313" key="2">
    <source>
        <dbReference type="EMBL" id="CAL4171544.1"/>
    </source>
</evidence>
<name>A0AAV2SD30_MEGNR</name>
<protein>
    <submittedName>
        <fullName evidence="2">Uncharacterized protein</fullName>
    </submittedName>
</protein>
<dbReference type="Proteomes" id="UP001497623">
    <property type="component" value="Unassembled WGS sequence"/>
</dbReference>
<evidence type="ECO:0000256" key="1">
    <source>
        <dbReference type="SAM" id="MobiDB-lite"/>
    </source>
</evidence>
<keyword evidence="3" id="KW-1185">Reference proteome</keyword>
<dbReference type="AlphaFoldDB" id="A0AAV2SD30"/>
<dbReference type="Gene3D" id="2.30.29.30">
    <property type="entry name" value="Pleckstrin-homology domain (PH domain)/Phosphotyrosine-binding domain (PTB)"/>
    <property type="match status" value="1"/>
</dbReference>
<feature type="compositionally biased region" description="Polar residues" evidence="1">
    <location>
        <begin position="237"/>
        <end position="259"/>
    </location>
</feature>
<proteinExistence type="predicted"/>
<feature type="compositionally biased region" description="Polar residues" evidence="1">
    <location>
        <begin position="202"/>
        <end position="213"/>
    </location>
</feature>
<reference evidence="2 3" key="1">
    <citation type="submission" date="2024-05" db="EMBL/GenBank/DDBJ databases">
        <authorList>
            <person name="Wallberg A."/>
        </authorList>
    </citation>
    <scope>NUCLEOTIDE SEQUENCE [LARGE SCALE GENOMIC DNA]</scope>
</reference>
<organism evidence="2 3">
    <name type="scientific">Meganyctiphanes norvegica</name>
    <name type="common">Northern krill</name>
    <name type="synonym">Thysanopoda norvegica</name>
    <dbReference type="NCBI Taxonomy" id="48144"/>
    <lineage>
        <taxon>Eukaryota</taxon>
        <taxon>Metazoa</taxon>
        <taxon>Ecdysozoa</taxon>
        <taxon>Arthropoda</taxon>
        <taxon>Crustacea</taxon>
        <taxon>Multicrustacea</taxon>
        <taxon>Malacostraca</taxon>
        <taxon>Eumalacostraca</taxon>
        <taxon>Eucarida</taxon>
        <taxon>Euphausiacea</taxon>
        <taxon>Euphausiidae</taxon>
        <taxon>Meganyctiphanes</taxon>
    </lineage>
</organism>